<protein>
    <recommendedName>
        <fullName evidence="3">BNR/Asp-box repeat protein</fullName>
    </recommendedName>
</protein>
<proteinExistence type="predicted"/>
<dbReference type="EMBL" id="QBKT01000002">
    <property type="protein sequence ID" value="PTX62852.1"/>
    <property type="molecule type" value="Genomic_DNA"/>
</dbReference>
<dbReference type="AlphaFoldDB" id="A0A2T6C3F0"/>
<dbReference type="CDD" id="cd15482">
    <property type="entry name" value="Sialidase_non-viral"/>
    <property type="match status" value="1"/>
</dbReference>
<gene>
    <name evidence="1" type="ORF">C8N46_102252</name>
</gene>
<evidence type="ECO:0008006" key="3">
    <source>
        <dbReference type="Google" id="ProtNLM"/>
    </source>
</evidence>
<dbReference type="SUPFAM" id="SSF110296">
    <property type="entry name" value="Oligoxyloglucan reducing end-specific cellobiohydrolase"/>
    <property type="match status" value="1"/>
</dbReference>
<sequence>MRILYSFVIFMTLFSCAEKTKKEKTPRNIFSTVEITPIFNDSVSIRAIDITPTNDLVYGGNNNTIGYYNAKTHQHTNLLKGKVSDSVNVSFRAVAHVNNTTFGISIVNPALLYKISKNGDVMLVYKETHEKVFYDAIAFWNENEGIAMGDPTDDCISIIITRDGGNTWQKVLCDELPKAKDGEAAFAASNTNIAIVGNKTWIATGGKASRILYSEDKGNSWTVYKTPMVQGIETTGMYSIDFYDEHNGFAIGGDYSKADINEANKIRTSDGGKTWQLVAENQNPGYRSCVQYVPNSEAKELVAVGFKGIDYSNDAGNTWKHLSDEGFYTIKFINDSTAYAAGKYSIAKLLFK</sequence>
<reference evidence="1 2" key="1">
    <citation type="submission" date="2018-04" db="EMBL/GenBank/DDBJ databases">
        <title>Genomic Encyclopedia of Archaeal and Bacterial Type Strains, Phase II (KMG-II): from individual species to whole genera.</title>
        <authorList>
            <person name="Goeker M."/>
        </authorList>
    </citation>
    <scope>NUCLEOTIDE SEQUENCE [LARGE SCALE GENOMIC DNA]</scope>
    <source>
        <strain evidence="1 2">DSM 25731</strain>
    </source>
</reference>
<evidence type="ECO:0000313" key="2">
    <source>
        <dbReference type="Proteomes" id="UP000244090"/>
    </source>
</evidence>
<dbReference type="OrthoDB" id="9813892at2"/>
<name>A0A2T6C3F0_9FLAO</name>
<accession>A0A2T6C3F0</accession>
<dbReference type="Gene3D" id="2.130.10.10">
    <property type="entry name" value="YVTN repeat-like/Quinoprotein amine dehydrogenase"/>
    <property type="match status" value="1"/>
</dbReference>
<comment type="caution">
    <text evidence="1">The sequence shown here is derived from an EMBL/GenBank/DDBJ whole genome shotgun (WGS) entry which is preliminary data.</text>
</comment>
<dbReference type="PANTHER" id="PTHR47199">
    <property type="entry name" value="PHOTOSYSTEM II STABILITY/ASSEMBLY FACTOR HCF136, CHLOROPLASTIC"/>
    <property type="match status" value="1"/>
</dbReference>
<dbReference type="InterPro" id="IPR015943">
    <property type="entry name" value="WD40/YVTN_repeat-like_dom_sf"/>
</dbReference>
<dbReference type="PANTHER" id="PTHR47199:SF2">
    <property type="entry name" value="PHOTOSYSTEM II STABILITY_ASSEMBLY FACTOR HCF136, CHLOROPLASTIC"/>
    <property type="match status" value="1"/>
</dbReference>
<dbReference type="Proteomes" id="UP000244090">
    <property type="component" value="Unassembled WGS sequence"/>
</dbReference>
<organism evidence="1 2">
    <name type="scientific">Kordia periserrulae</name>
    <dbReference type="NCBI Taxonomy" id="701523"/>
    <lineage>
        <taxon>Bacteria</taxon>
        <taxon>Pseudomonadati</taxon>
        <taxon>Bacteroidota</taxon>
        <taxon>Flavobacteriia</taxon>
        <taxon>Flavobacteriales</taxon>
        <taxon>Flavobacteriaceae</taxon>
        <taxon>Kordia</taxon>
    </lineage>
</organism>
<dbReference type="RefSeq" id="WP_108113831.1">
    <property type="nucleotide sequence ID" value="NZ_QBKT01000002.1"/>
</dbReference>
<evidence type="ECO:0000313" key="1">
    <source>
        <dbReference type="EMBL" id="PTX62852.1"/>
    </source>
</evidence>
<keyword evidence="2" id="KW-1185">Reference proteome</keyword>
<dbReference type="PROSITE" id="PS51257">
    <property type="entry name" value="PROKAR_LIPOPROTEIN"/>
    <property type="match status" value="1"/>
</dbReference>